<dbReference type="Pfam" id="PF01890">
    <property type="entry name" value="CbiG_C"/>
    <property type="match status" value="1"/>
</dbReference>
<organism evidence="3 4">
    <name type="scientific">Streptomyces varsoviensis</name>
    <dbReference type="NCBI Taxonomy" id="67373"/>
    <lineage>
        <taxon>Bacteria</taxon>
        <taxon>Bacillati</taxon>
        <taxon>Actinomycetota</taxon>
        <taxon>Actinomycetes</taxon>
        <taxon>Kitasatosporales</taxon>
        <taxon>Streptomycetaceae</taxon>
        <taxon>Streptomyces</taxon>
    </lineage>
</organism>
<feature type="compositionally biased region" description="Basic and acidic residues" evidence="1">
    <location>
        <begin position="137"/>
        <end position="149"/>
    </location>
</feature>
<gene>
    <name evidence="3" type="ORF">ADK38_36915</name>
</gene>
<dbReference type="PANTHER" id="PTHR37477">
    <property type="entry name" value="COBALT-PRECORRIN-5A HYDROLASE"/>
    <property type="match status" value="1"/>
</dbReference>
<dbReference type="Proteomes" id="UP000037020">
    <property type="component" value="Unassembled WGS sequence"/>
</dbReference>
<feature type="region of interest" description="Disordered" evidence="1">
    <location>
        <begin position="134"/>
        <end position="158"/>
    </location>
</feature>
<reference evidence="3 4" key="1">
    <citation type="submission" date="2015-07" db="EMBL/GenBank/DDBJ databases">
        <authorList>
            <person name="Ju K.-S."/>
            <person name="Doroghazi J.R."/>
            <person name="Metcalf W.W."/>
        </authorList>
    </citation>
    <scope>NUCLEOTIDE SEQUENCE [LARGE SCALE GENOMIC DNA]</scope>
    <source>
        <strain evidence="3 4">NRRL B-3589</strain>
    </source>
</reference>
<evidence type="ECO:0000259" key="2">
    <source>
        <dbReference type="Pfam" id="PF01890"/>
    </source>
</evidence>
<dbReference type="InterPro" id="IPR002750">
    <property type="entry name" value="CobE/GbiG_C"/>
</dbReference>
<dbReference type="SUPFAM" id="SSF159664">
    <property type="entry name" value="CobE/GbiG C-terminal domain-like"/>
    <property type="match status" value="1"/>
</dbReference>
<evidence type="ECO:0000313" key="3">
    <source>
        <dbReference type="EMBL" id="KOG85395.1"/>
    </source>
</evidence>
<name>A0ABR5IW69_9ACTN</name>
<keyword evidence="4" id="KW-1185">Reference proteome</keyword>
<dbReference type="Gene3D" id="3.30.420.180">
    <property type="entry name" value="CobE/GbiG C-terminal domain"/>
    <property type="match status" value="1"/>
</dbReference>
<evidence type="ECO:0000256" key="1">
    <source>
        <dbReference type="SAM" id="MobiDB-lite"/>
    </source>
</evidence>
<proteinExistence type="predicted"/>
<dbReference type="PANTHER" id="PTHR37477:SF1">
    <property type="entry name" value="COBALT-PRECORRIN-5A HYDROLASE"/>
    <property type="match status" value="1"/>
</dbReference>
<dbReference type="EMBL" id="LGUT01003452">
    <property type="protein sequence ID" value="KOG85395.1"/>
    <property type="molecule type" value="Genomic_DNA"/>
</dbReference>
<comment type="caution">
    <text evidence="3">The sequence shown here is derived from an EMBL/GenBank/DDBJ whole genome shotgun (WGS) entry which is preliminary data.</text>
</comment>
<accession>A0ABR5IW69</accession>
<sequence>MPPPSAHAASLFVGLGASSGATVAEVLGLIGRALAEAGAGPGDVAALATAEAKAADAALTAAAARLGVELRGYGTGALGRVAVPHPSGRALAAVGTPSVAEAAALLAAGPGGALVVGKRKSAPAAGPARVTCAVARGADHERNGTDHGPARTPPAGRK</sequence>
<feature type="domain" description="CobE/GbiG C-terminal" evidence="2">
    <location>
        <begin position="11"/>
        <end position="135"/>
    </location>
</feature>
<protein>
    <recommendedName>
        <fullName evidence="2">CobE/GbiG C-terminal domain-containing protein</fullName>
    </recommendedName>
</protein>
<evidence type="ECO:0000313" key="4">
    <source>
        <dbReference type="Proteomes" id="UP000037020"/>
    </source>
</evidence>
<dbReference type="InterPro" id="IPR052553">
    <property type="entry name" value="CbiG_hydrolase"/>
</dbReference>
<dbReference type="RefSeq" id="WP_037966683.1">
    <property type="nucleotide sequence ID" value="NZ_JBIRHZ010000018.1"/>
</dbReference>
<dbReference type="InterPro" id="IPR036518">
    <property type="entry name" value="CobE/GbiG_C_sf"/>
</dbReference>